<dbReference type="Pfam" id="PF14235">
    <property type="entry name" value="DUF4337"/>
    <property type="match status" value="1"/>
</dbReference>
<comment type="caution">
    <text evidence="3">The sequence shown here is derived from an EMBL/GenBank/DDBJ whole genome shotgun (WGS) entry which is preliminary data.</text>
</comment>
<feature type="transmembrane region" description="Helical" evidence="2">
    <location>
        <begin position="173"/>
        <end position="195"/>
    </location>
</feature>
<keyword evidence="2" id="KW-0472">Membrane</keyword>
<evidence type="ECO:0000313" key="4">
    <source>
        <dbReference type="Proteomes" id="UP000782312"/>
    </source>
</evidence>
<sequence>MDANEISETISSQDGNADERFRKRVAIFVGFLAMLLAVTGLGGENAAKEMMSSNISASNLFAFFQAKNVRQTNYALAAQGLEALLASHPDMAGDVRQSIEKRIADYRQTITRYESEPSTGEGKKELLTRAREEERRRERAGQQDFNFDISVGLFQIAIVLASVSILAASRLLFYLSGLLGIAACAFSLNGFFLLFPLG</sequence>
<dbReference type="AlphaFoldDB" id="A0A932I2U0"/>
<feature type="transmembrane region" description="Helical" evidence="2">
    <location>
        <begin position="145"/>
        <end position="167"/>
    </location>
</feature>
<keyword evidence="2" id="KW-0812">Transmembrane</keyword>
<dbReference type="Proteomes" id="UP000782312">
    <property type="component" value="Unassembled WGS sequence"/>
</dbReference>
<organism evidence="3 4">
    <name type="scientific">Tectimicrobiota bacterium</name>
    <dbReference type="NCBI Taxonomy" id="2528274"/>
    <lineage>
        <taxon>Bacteria</taxon>
        <taxon>Pseudomonadati</taxon>
        <taxon>Nitrospinota/Tectimicrobiota group</taxon>
        <taxon>Candidatus Tectimicrobiota</taxon>
    </lineage>
</organism>
<evidence type="ECO:0000256" key="2">
    <source>
        <dbReference type="SAM" id="Phobius"/>
    </source>
</evidence>
<feature type="transmembrane region" description="Helical" evidence="2">
    <location>
        <begin position="25"/>
        <end position="43"/>
    </location>
</feature>
<keyword evidence="2" id="KW-1133">Transmembrane helix</keyword>
<evidence type="ECO:0000313" key="3">
    <source>
        <dbReference type="EMBL" id="MBI3129063.1"/>
    </source>
</evidence>
<accession>A0A932I2U0</accession>
<evidence type="ECO:0000256" key="1">
    <source>
        <dbReference type="SAM" id="MobiDB-lite"/>
    </source>
</evidence>
<proteinExistence type="predicted"/>
<feature type="compositionally biased region" description="Basic and acidic residues" evidence="1">
    <location>
        <begin position="121"/>
        <end position="138"/>
    </location>
</feature>
<reference evidence="3" key="1">
    <citation type="submission" date="2020-07" db="EMBL/GenBank/DDBJ databases">
        <title>Huge and variable diversity of episymbiotic CPR bacteria and DPANN archaea in groundwater ecosystems.</title>
        <authorList>
            <person name="He C.Y."/>
            <person name="Keren R."/>
            <person name="Whittaker M."/>
            <person name="Farag I.F."/>
            <person name="Doudna J."/>
            <person name="Cate J.H.D."/>
            <person name="Banfield J.F."/>
        </authorList>
    </citation>
    <scope>NUCLEOTIDE SEQUENCE</scope>
    <source>
        <strain evidence="3">NC_groundwater_763_Ag_S-0.2um_68_21</strain>
    </source>
</reference>
<gene>
    <name evidence="3" type="ORF">HYZ11_15765</name>
</gene>
<dbReference type="EMBL" id="JACPUR010000038">
    <property type="protein sequence ID" value="MBI3129063.1"/>
    <property type="molecule type" value="Genomic_DNA"/>
</dbReference>
<feature type="region of interest" description="Disordered" evidence="1">
    <location>
        <begin position="114"/>
        <end position="138"/>
    </location>
</feature>
<name>A0A932I2U0_UNCTE</name>
<dbReference type="InterPro" id="IPR025570">
    <property type="entry name" value="DUF4337"/>
</dbReference>
<protein>
    <submittedName>
        <fullName evidence="3">DUF4337 domain-containing protein</fullName>
    </submittedName>
</protein>